<keyword evidence="11" id="KW-1185">Reference proteome</keyword>
<dbReference type="Proteomes" id="UP000316621">
    <property type="component" value="Chromosome 11"/>
</dbReference>
<protein>
    <recommendedName>
        <fullName evidence="9">Amino acid transporter transmembrane domain-containing protein</fullName>
    </recommendedName>
</protein>
<sequence>MGRERPLDQDDDHDQVPLLEYQHAPPRSPPPSSDHFKRTGSYWTAIAHVITAVIGSGVLSLAWSTAQLGWIAGPIALLSLAGITVVSVFLLSDCYRSPDPEFGVIRNGSYTKAVKFYLGKKSLLWCGVILQTNFFGNDIAYVMTAANSMSWAKGALARVAFPAHKLKEKKSVRPRAIHISNCYHYKGHEAPCDHGVTFYMLVFGASQIVFSQIPNFHDMEWLSIIAAIMSFCYASVGFSLGFAKVIENGTIKGSIGGIPQATVAKKVWKVCQALGDIAFAYPFSTILLEIQDTLRSPPAENKTMKKASLSAVFITTFFYFCCGSFGYAAFGNQTPGNLLTGFGFYEPYWLIDFANVCVIIHLVGGYQMFCQPVFAFMEAWLAEKYPNNGFINKSYTFKVPLLPSLNLSPFRLCTRTFYVATTTGIAITFPYFNQVLGVMGSLTFWPLIIYFPVQMYFVQLKVVAWTRKWVILQTFSTVCLIISTTALIGSIEGIISAKLE</sequence>
<keyword evidence="2" id="KW-0813">Transport</keyword>
<dbReference type="GO" id="GO:0016020">
    <property type="term" value="C:membrane"/>
    <property type="evidence" value="ECO:0007669"/>
    <property type="project" value="UniProtKB-SubCell"/>
</dbReference>
<keyword evidence="6 8" id="KW-0472">Membrane</keyword>
<evidence type="ECO:0000259" key="9">
    <source>
        <dbReference type="Pfam" id="PF01490"/>
    </source>
</evidence>
<proteinExistence type="predicted"/>
<keyword evidence="3 8" id="KW-0812">Transmembrane</keyword>
<name>A0A4Y7LK36_PAPSO</name>
<feature type="transmembrane region" description="Helical" evidence="8">
    <location>
        <begin position="438"/>
        <end position="458"/>
    </location>
</feature>
<evidence type="ECO:0000256" key="1">
    <source>
        <dbReference type="ARBA" id="ARBA00004370"/>
    </source>
</evidence>
<dbReference type="GO" id="GO:0006865">
    <property type="term" value="P:amino acid transport"/>
    <property type="evidence" value="ECO:0007669"/>
    <property type="project" value="UniProtKB-KW"/>
</dbReference>
<feature type="transmembrane region" description="Helical" evidence="8">
    <location>
        <begin position="348"/>
        <end position="369"/>
    </location>
</feature>
<feature type="transmembrane region" description="Helical" evidence="8">
    <location>
        <begin position="470"/>
        <end position="491"/>
    </location>
</feature>
<keyword evidence="4" id="KW-0029">Amino-acid transport</keyword>
<keyword evidence="5 8" id="KW-1133">Transmembrane helix</keyword>
<dbReference type="AlphaFoldDB" id="A0A4Y7LK36"/>
<evidence type="ECO:0000313" key="11">
    <source>
        <dbReference type="Proteomes" id="UP000316621"/>
    </source>
</evidence>
<organism evidence="10 11">
    <name type="scientific">Papaver somniferum</name>
    <name type="common">Opium poppy</name>
    <dbReference type="NCBI Taxonomy" id="3469"/>
    <lineage>
        <taxon>Eukaryota</taxon>
        <taxon>Viridiplantae</taxon>
        <taxon>Streptophyta</taxon>
        <taxon>Embryophyta</taxon>
        <taxon>Tracheophyta</taxon>
        <taxon>Spermatophyta</taxon>
        <taxon>Magnoliopsida</taxon>
        <taxon>Ranunculales</taxon>
        <taxon>Papaveraceae</taxon>
        <taxon>Papaveroideae</taxon>
        <taxon>Papaver</taxon>
    </lineage>
</organism>
<evidence type="ECO:0000256" key="6">
    <source>
        <dbReference type="ARBA" id="ARBA00023136"/>
    </source>
</evidence>
<evidence type="ECO:0000256" key="2">
    <source>
        <dbReference type="ARBA" id="ARBA00022448"/>
    </source>
</evidence>
<evidence type="ECO:0000256" key="8">
    <source>
        <dbReference type="SAM" id="Phobius"/>
    </source>
</evidence>
<accession>A0A4Y7LK36</accession>
<evidence type="ECO:0000256" key="4">
    <source>
        <dbReference type="ARBA" id="ARBA00022970"/>
    </source>
</evidence>
<feature type="domain" description="Amino acid transporter transmembrane" evidence="9">
    <location>
        <begin position="38"/>
        <end position="495"/>
    </location>
</feature>
<dbReference type="EMBL" id="CM010725">
    <property type="protein sequence ID" value="RZC84980.1"/>
    <property type="molecule type" value="Genomic_DNA"/>
</dbReference>
<dbReference type="Pfam" id="PF01490">
    <property type="entry name" value="Aa_trans"/>
    <property type="match status" value="1"/>
</dbReference>
<dbReference type="STRING" id="3469.A0A4Y7LK36"/>
<evidence type="ECO:0000256" key="3">
    <source>
        <dbReference type="ARBA" id="ARBA00022692"/>
    </source>
</evidence>
<dbReference type="OMA" id="FANACIF"/>
<evidence type="ECO:0000256" key="5">
    <source>
        <dbReference type="ARBA" id="ARBA00022989"/>
    </source>
</evidence>
<evidence type="ECO:0000256" key="7">
    <source>
        <dbReference type="SAM" id="MobiDB-lite"/>
    </source>
</evidence>
<feature type="transmembrane region" description="Helical" evidence="8">
    <location>
        <begin position="412"/>
        <end position="432"/>
    </location>
</feature>
<feature type="transmembrane region" description="Helical" evidence="8">
    <location>
        <begin position="309"/>
        <end position="328"/>
    </location>
</feature>
<dbReference type="PANTHER" id="PTHR48017">
    <property type="entry name" value="OS05G0424000 PROTEIN-RELATED"/>
    <property type="match status" value="1"/>
</dbReference>
<dbReference type="Gramene" id="RZC84980">
    <property type="protein sequence ID" value="RZC84980"/>
    <property type="gene ID" value="C5167_047767"/>
</dbReference>
<feature type="transmembrane region" description="Helical" evidence="8">
    <location>
        <begin position="69"/>
        <end position="91"/>
    </location>
</feature>
<comment type="subcellular location">
    <subcellularLocation>
        <location evidence="1">Membrane</location>
    </subcellularLocation>
</comment>
<dbReference type="InterPro" id="IPR013057">
    <property type="entry name" value="AA_transpt_TM"/>
</dbReference>
<gene>
    <name evidence="10" type="ORF">C5167_047767</name>
</gene>
<evidence type="ECO:0000313" key="10">
    <source>
        <dbReference type="EMBL" id="RZC84980.1"/>
    </source>
</evidence>
<feature type="transmembrane region" description="Helical" evidence="8">
    <location>
        <begin position="42"/>
        <end position="63"/>
    </location>
</feature>
<feature type="transmembrane region" description="Helical" evidence="8">
    <location>
        <begin position="221"/>
        <end position="243"/>
    </location>
</feature>
<reference evidence="10 11" key="1">
    <citation type="journal article" date="2018" name="Science">
        <title>The opium poppy genome and morphinan production.</title>
        <authorList>
            <person name="Guo L."/>
            <person name="Winzer T."/>
            <person name="Yang X."/>
            <person name="Li Y."/>
            <person name="Ning Z."/>
            <person name="He Z."/>
            <person name="Teodor R."/>
            <person name="Lu Y."/>
            <person name="Bowser T.A."/>
            <person name="Graham I.A."/>
            <person name="Ye K."/>
        </authorList>
    </citation>
    <scope>NUCLEOTIDE SEQUENCE [LARGE SCALE GENOMIC DNA]</scope>
    <source>
        <strain evidence="11">cv. HN1</strain>
        <tissue evidence="10">Leaves</tissue>
    </source>
</reference>
<feature type="region of interest" description="Disordered" evidence="7">
    <location>
        <begin position="1"/>
        <end position="36"/>
    </location>
</feature>